<dbReference type="InterPro" id="IPR036388">
    <property type="entry name" value="WH-like_DNA-bd_sf"/>
</dbReference>
<proteinExistence type="inferred from homology"/>
<dbReference type="InterPro" id="IPR005119">
    <property type="entry name" value="LysR_subst-bd"/>
</dbReference>
<evidence type="ECO:0000313" key="6">
    <source>
        <dbReference type="EMBL" id="CZE47039.1"/>
    </source>
</evidence>
<gene>
    <name evidence="6" type="primary">cysL_1</name>
    <name evidence="6" type="ORF">ERS672216_00683</name>
</gene>
<dbReference type="PRINTS" id="PR00039">
    <property type="entry name" value="HTHLYSR"/>
</dbReference>
<evidence type="ECO:0000256" key="3">
    <source>
        <dbReference type="ARBA" id="ARBA00023125"/>
    </source>
</evidence>
<protein>
    <submittedName>
        <fullName evidence="6">Transcriptional regulator</fullName>
    </submittedName>
</protein>
<dbReference type="EMBL" id="FIZP01000002">
    <property type="protein sequence ID" value="CZE47039.1"/>
    <property type="molecule type" value="Genomic_DNA"/>
</dbReference>
<dbReference type="SUPFAM" id="SSF53850">
    <property type="entry name" value="Periplasmic binding protein-like II"/>
    <property type="match status" value="1"/>
</dbReference>
<name>A0A128EDN5_9BACT</name>
<evidence type="ECO:0000256" key="2">
    <source>
        <dbReference type="ARBA" id="ARBA00023015"/>
    </source>
</evidence>
<keyword evidence="3" id="KW-0238">DNA-binding</keyword>
<evidence type="ECO:0000259" key="5">
    <source>
        <dbReference type="PROSITE" id="PS50931"/>
    </source>
</evidence>
<keyword evidence="2" id="KW-0805">Transcription regulation</keyword>
<reference evidence="6 7" key="1">
    <citation type="submission" date="2016-02" db="EMBL/GenBank/DDBJ databases">
        <authorList>
            <consortium name="Pathogen Informatics"/>
        </authorList>
    </citation>
    <scope>NUCLEOTIDE SEQUENCE [LARGE SCALE GENOMIC DNA]</scope>
    <source>
        <strain evidence="6 7">RC20</strain>
    </source>
</reference>
<evidence type="ECO:0000256" key="1">
    <source>
        <dbReference type="ARBA" id="ARBA00009437"/>
    </source>
</evidence>
<feature type="domain" description="HTH lysR-type" evidence="5">
    <location>
        <begin position="3"/>
        <end position="60"/>
    </location>
</feature>
<dbReference type="PANTHER" id="PTHR30126">
    <property type="entry name" value="HTH-TYPE TRANSCRIPTIONAL REGULATOR"/>
    <property type="match status" value="1"/>
</dbReference>
<evidence type="ECO:0000256" key="4">
    <source>
        <dbReference type="ARBA" id="ARBA00023163"/>
    </source>
</evidence>
<dbReference type="GO" id="GO:0003700">
    <property type="term" value="F:DNA-binding transcription factor activity"/>
    <property type="evidence" value="ECO:0007669"/>
    <property type="project" value="InterPro"/>
</dbReference>
<dbReference type="Gene3D" id="1.10.10.10">
    <property type="entry name" value="Winged helix-like DNA-binding domain superfamily/Winged helix DNA-binding domain"/>
    <property type="match status" value="1"/>
</dbReference>
<sequence length="290" mass="33433">MFTDFNIINTFLVIVEERSFSRASKALGISQPAVTLQMKKLEEIVGATLILRKKNGILLTKEGEKFKELCQKFEITLQVFSEEASNIKNAKSKLVVATTPIIHECIIPLILDDISSTFDLGVDVRVKNEEDILKYIEDRRCDLAIVNDKYFGKDIIYKHFNDYNFVLVSNQPVAKKLAIKDLYKLNFIKDASKTYFDALFSGYSIRYSDLNATYTLDSTLAVINALIYNSNQQYFAFLPEFIAKRYIKDSTLFEAKIENIKLKRTLFVVSLKENEDKLNKFITIKEPEFM</sequence>
<keyword evidence="4" id="KW-0804">Transcription</keyword>
<dbReference type="SUPFAM" id="SSF46785">
    <property type="entry name" value="Winged helix' DNA-binding domain"/>
    <property type="match status" value="1"/>
</dbReference>
<dbReference type="InterPro" id="IPR036390">
    <property type="entry name" value="WH_DNA-bd_sf"/>
</dbReference>
<dbReference type="GO" id="GO:0000976">
    <property type="term" value="F:transcription cis-regulatory region binding"/>
    <property type="evidence" value="ECO:0007669"/>
    <property type="project" value="TreeGrafter"/>
</dbReference>
<dbReference type="Proteomes" id="UP000069632">
    <property type="component" value="Unassembled WGS sequence"/>
</dbReference>
<dbReference type="Pfam" id="PF00126">
    <property type="entry name" value="HTH_1"/>
    <property type="match status" value="1"/>
</dbReference>
<evidence type="ECO:0000313" key="7">
    <source>
        <dbReference type="Proteomes" id="UP000069632"/>
    </source>
</evidence>
<dbReference type="RefSeq" id="WP_075493473.1">
    <property type="nucleotide sequence ID" value="NZ_CP053844.1"/>
</dbReference>
<dbReference type="InterPro" id="IPR000847">
    <property type="entry name" value="LysR_HTH_N"/>
</dbReference>
<keyword evidence="7" id="KW-1185">Reference proteome</keyword>
<accession>A0A128EDN5</accession>
<dbReference type="OrthoDB" id="9803735at2"/>
<dbReference type="AlphaFoldDB" id="A0A128EDN5"/>
<comment type="similarity">
    <text evidence="1">Belongs to the LysR transcriptional regulatory family.</text>
</comment>
<organism evidence="6 7">
    <name type="scientific">Campylobacter geochelonis</name>
    <dbReference type="NCBI Taxonomy" id="1780362"/>
    <lineage>
        <taxon>Bacteria</taxon>
        <taxon>Pseudomonadati</taxon>
        <taxon>Campylobacterota</taxon>
        <taxon>Epsilonproteobacteria</taxon>
        <taxon>Campylobacterales</taxon>
        <taxon>Campylobacteraceae</taxon>
        <taxon>Campylobacter</taxon>
    </lineage>
</organism>
<dbReference type="PROSITE" id="PS50931">
    <property type="entry name" value="HTH_LYSR"/>
    <property type="match status" value="1"/>
</dbReference>
<dbReference type="Pfam" id="PF03466">
    <property type="entry name" value="LysR_substrate"/>
    <property type="match status" value="1"/>
</dbReference>
<dbReference type="PANTHER" id="PTHR30126:SF40">
    <property type="entry name" value="HTH-TYPE TRANSCRIPTIONAL REGULATOR GLTR"/>
    <property type="match status" value="1"/>
</dbReference>